<dbReference type="Proteomes" id="UP001524435">
    <property type="component" value="Unassembled WGS sequence"/>
</dbReference>
<sequence length="377" mass="43432">MKTETKASTRKAKTEITKEQAVKKTKQAGAKGKSTKAEVKQIAAKPEAKKLTTAKAAPAIAAKPSPKRIAAAKEPKRIAAKKQEAIELKKAPKKTKKQLAAEKDAVYDLMNLEDCFAVLHAHGFTKQYWDVVELLTYERDVDEIVKRLVEESEPQFADATYEKDGCDRELVERLVQFVRSQLPISAPDFADLCRMIDESLGFEAGEEFGLNSEEYLKEFHLMEKLLVIGQRYHLDSLEKVGELLKHSVMDFPAHFMKFAYATLPQYQYKDVVFYEDFMYEVLGQFADLYGDLQLELQLDVADLYIKHGDQWHGDEDYRYLLRDNQIKDYIYYRYASVYLGTDLWKAKEIAKSALACVDWRYRYYDALCEIASMELPQ</sequence>
<organism evidence="2 3">
    <name type="scientific">Massilicoli timonensis</name>
    <dbReference type="NCBI Taxonomy" id="2015901"/>
    <lineage>
        <taxon>Bacteria</taxon>
        <taxon>Bacillati</taxon>
        <taxon>Bacillota</taxon>
        <taxon>Erysipelotrichia</taxon>
        <taxon>Erysipelotrichales</taxon>
        <taxon>Erysipelotrichaceae</taxon>
        <taxon>Massilicoli</taxon>
    </lineage>
</organism>
<accession>A0ABT1SKY4</accession>
<dbReference type="EMBL" id="JANGCH010000003">
    <property type="protein sequence ID" value="MCQ5121330.1"/>
    <property type="molecule type" value="Genomic_DNA"/>
</dbReference>
<dbReference type="RefSeq" id="WP_256197484.1">
    <property type="nucleotide sequence ID" value="NZ_CALVCM010000004.1"/>
</dbReference>
<proteinExistence type="predicted"/>
<reference evidence="2 3" key="1">
    <citation type="submission" date="2022-06" db="EMBL/GenBank/DDBJ databases">
        <title>Isolation of gut microbiota from human fecal samples.</title>
        <authorList>
            <person name="Pamer E.G."/>
            <person name="Barat B."/>
            <person name="Waligurski E."/>
            <person name="Medina S."/>
            <person name="Paddock L."/>
            <person name="Mostad J."/>
        </authorList>
    </citation>
    <scope>NUCLEOTIDE SEQUENCE [LARGE SCALE GENOMIC DNA]</scope>
    <source>
        <strain evidence="2 3">DFI.6.1</strain>
    </source>
</reference>
<evidence type="ECO:0000313" key="2">
    <source>
        <dbReference type="EMBL" id="MCQ5121330.1"/>
    </source>
</evidence>
<evidence type="ECO:0000313" key="3">
    <source>
        <dbReference type="Proteomes" id="UP001524435"/>
    </source>
</evidence>
<comment type="caution">
    <text evidence="2">The sequence shown here is derived from an EMBL/GenBank/DDBJ whole genome shotgun (WGS) entry which is preliminary data.</text>
</comment>
<name>A0ABT1SKY4_9FIRM</name>
<feature type="region of interest" description="Disordered" evidence="1">
    <location>
        <begin position="1"/>
        <end position="38"/>
    </location>
</feature>
<gene>
    <name evidence="2" type="ORF">NE663_03525</name>
</gene>
<protein>
    <submittedName>
        <fullName evidence="2">Neurofilament protein</fullName>
    </submittedName>
</protein>
<feature type="compositionally biased region" description="Basic and acidic residues" evidence="1">
    <location>
        <begin position="1"/>
        <end position="22"/>
    </location>
</feature>
<keyword evidence="3" id="KW-1185">Reference proteome</keyword>
<evidence type="ECO:0000256" key="1">
    <source>
        <dbReference type="SAM" id="MobiDB-lite"/>
    </source>
</evidence>